<dbReference type="InterPro" id="IPR058531">
    <property type="entry name" value="Baseplate_J_M"/>
</dbReference>
<protein>
    <submittedName>
        <fullName evidence="2">Baseplate assembly protein</fullName>
    </submittedName>
</protein>
<sequence>MNAFTPIDLARLPAPNIVEILDYESILAERKAYAVSLWPVDQQLEIAATLELESEPLTKLLQESAYRETLWRQRVNEAALANMLAFAKGADLEQIAARFNVGRLIVTPGQPNTVPPQSAVMESDESLRERTQMALEGLSTAGPRNAYIFHARSADGRVADASCDSPAPAEVVVTVQSALDDGTADAELLNVVDAYLSDDDRRPVADRLTVQSATVIPYTVTAVLYLETTGPEAEPIRAAAEQRLDALVNRRRRLGQEVNRSALDAALHIEGVRRVELPGWADIIATLQQAPFCTGYSVTVGGD</sequence>
<dbReference type="RefSeq" id="WP_119701065.1">
    <property type="nucleotide sequence ID" value="NZ_QJSA01000005.1"/>
</dbReference>
<evidence type="ECO:0000259" key="1">
    <source>
        <dbReference type="Pfam" id="PF26078"/>
    </source>
</evidence>
<dbReference type="Proteomes" id="UP000265745">
    <property type="component" value="Unassembled WGS sequence"/>
</dbReference>
<name>A0A396RZL7_9PSED</name>
<dbReference type="EMBL" id="QJSA01000005">
    <property type="protein sequence ID" value="RHW21696.1"/>
    <property type="molecule type" value="Genomic_DNA"/>
</dbReference>
<keyword evidence="3" id="KW-1185">Reference proteome</keyword>
<dbReference type="Pfam" id="PF26078">
    <property type="entry name" value="Baseplate_J_M"/>
    <property type="match status" value="1"/>
</dbReference>
<dbReference type="PIRSF" id="PIRSF020481">
    <property type="entry name" value="BAP"/>
    <property type="match status" value="1"/>
</dbReference>
<evidence type="ECO:0000313" key="3">
    <source>
        <dbReference type="Proteomes" id="UP000265745"/>
    </source>
</evidence>
<organism evidence="2 3">
    <name type="scientific">Pseudomonas jilinensis</name>
    <dbReference type="NCBI Taxonomy" id="2078689"/>
    <lineage>
        <taxon>Bacteria</taxon>
        <taxon>Pseudomonadati</taxon>
        <taxon>Pseudomonadota</taxon>
        <taxon>Gammaproteobacteria</taxon>
        <taxon>Pseudomonadales</taxon>
        <taxon>Pseudomonadaceae</taxon>
        <taxon>Pseudomonas</taxon>
    </lineage>
</organism>
<proteinExistence type="predicted"/>
<feature type="domain" description="Baseplate J-like central" evidence="1">
    <location>
        <begin position="139"/>
        <end position="211"/>
    </location>
</feature>
<gene>
    <name evidence="2" type="ORF">C2846_07025</name>
</gene>
<evidence type="ECO:0000313" key="2">
    <source>
        <dbReference type="EMBL" id="RHW21696.1"/>
    </source>
</evidence>
<dbReference type="AlphaFoldDB" id="A0A396RZL7"/>
<dbReference type="InterPro" id="IPR014507">
    <property type="entry name" value="Baseplate_assembly_J_pred"/>
</dbReference>
<dbReference type="PANTHER" id="PTHR35862">
    <property type="entry name" value="FELS-2 PROPHAGE PROTEIN"/>
    <property type="match status" value="1"/>
</dbReference>
<accession>A0A396RZL7</accession>
<comment type="caution">
    <text evidence="2">The sequence shown here is derived from an EMBL/GenBank/DDBJ whole genome shotgun (WGS) entry which is preliminary data.</text>
</comment>
<reference evidence="2 3" key="1">
    <citation type="submission" date="2018-06" db="EMBL/GenBank/DDBJ databases">
        <title>Pseudomonas jilinensis sp. nov., isolated from the production water of Jilin Oilfield in China.</title>
        <authorList>
            <person name="Wang J."/>
        </authorList>
    </citation>
    <scope>NUCLEOTIDE SEQUENCE [LARGE SCALE GENOMIC DNA]</scope>
    <source>
        <strain evidence="2 3">JS15-10A1</strain>
    </source>
</reference>
<dbReference type="OrthoDB" id="9793802at2"/>
<dbReference type="PANTHER" id="PTHR35862:SF1">
    <property type="entry name" value="FELS-2 PROPHAGE PROTEIN"/>
    <property type="match status" value="1"/>
</dbReference>
<dbReference type="InterPro" id="IPR052726">
    <property type="entry name" value="Phage_Baseplate_Hub"/>
</dbReference>